<accession>A0A5S6QV41</accession>
<feature type="compositionally biased region" description="Polar residues" evidence="1">
    <location>
        <begin position="117"/>
        <end position="127"/>
    </location>
</feature>
<feature type="region of interest" description="Disordered" evidence="1">
    <location>
        <begin position="65"/>
        <end position="127"/>
    </location>
</feature>
<proteinExistence type="predicted"/>
<dbReference type="AlphaFoldDB" id="A0A5S6QV41"/>
<dbReference type="WBParaSite" id="TMUE_3000010767.1">
    <property type="protein sequence ID" value="TMUE_3000010767.1"/>
    <property type="gene ID" value="WBGene00302764"/>
</dbReference>
<reference evidence="3" key="1">
    <citation type="submission" date="2019-12" db="UniProtKB">
        <authorList>
            <consortium name="WormBaseParasite"/>
        </authorList>
    </citation>
    <scope>IDENTIFICATION</scope>
</reference>
<evidence type="ECO:0000313" key="3">
    <source>
        <dbReference type="WBParaSite" id="TMUE_3000010767.1"/>
    </source>
</evidence>
<evidence type="ECO:0000313" key="2">
    <source>
        <dbReference type="Proteomes" id="UP000046395"/>
    </source>
</evidence>
<name>A0A5S6QV41_TRIMR</name>
<keyword evidence="2" id="KW-1185">Reference proteome</keyword>
<dbReference type="Proteomes" id="UP000046395">
    <property type="component" value="Unassembled WGS sequence"/>
</dbReference>
<sequence length="155" mass="16808">MLIISPRVNLAGDKCLSNIPSNCFFPLRHCVQPGQLASPGLTVDLPGRSPYATALAAGRSFQSVSSGYQAGSDEADQGYAPVHRERSSEQMSNRRHWISVKRQSVEQGNLDEATDGGQFSSVKQGANNTKKIQLPNWLAANRLPSCKSRLLGTRP</sequence>
<protein>
    <submittedName>
        <fullName evidence="3">Uncharacterized protein</fullName>
    </submittedName>
</protein>
<organism evidence="2 3">
    <name type="scientific">Trichuris muris</name>
    <name type="common">Mouse whipworm</name>
    <dbReference type="NCBI Taxonomy" id="70415"/>
    <lineage>
        <taxon>Eukaryota</taxon>
        <taxon>Metazoa</taxon>
        <taxon>Ecdysozoa</taxon>
        <taxon>Nematoda</taxon>
        <taxon>Enoplea</taxon>
        <taxon>Dorylaimia</taxon>
        <taxon>Trichinellida</taxon>
        <taxon>Trichuridae</taxon>
        <taxon>Trichuris</taxon>
    </lineage>
</organism>
<evidence type="ECO:0000256" key="1">
    <source>
        <dbReference type="SAM" id="MobiDB-lite"/>
    </source>
</evidence>